<dbReference type="GO" id="GO:0004672">
    <property type="term" value="F:protein kinase activity"/>
    <property type="evidence" value="ECO:0007669"/>
    <property type="project" value="InterPro"/>
</dbReference>
<evidence type="ECO:0000313" key="2">
    <source>
        <dbReference type="EMBL" id="VFK14665.1"/>
    </source>
</evidence>
<evidence type="ECO:0000259" key="1">
    <source>
        <dbReference type="PROSITE" id="PS50011"/>
    </source>
</evidence>
<organism evidence="2">
    <name type="scientific">Candidatus Kentrum sp. LPFa</name>
    <dbReference type="NCBI Taxonomy" id="2126335"/>
    <lineage>
        <taxon>Bacteria</taxon>
        <taxon>Pseudomonadati</taxon>
        <taxon>Pseudomonadota</taxon>
        <taxon>Gammaproteobacteria</taxon>
        <taxon>Candidatus Kentrum</taxon>
    </lineage>
</organism>
<name>A0A450WCD9_9GAMM</name>
<dbReference type="GO" id="GO:0005524">
    <property type="term" value="F:ATP binding"/>
    <property type="evidence" value="ECO:0007669"/>
    <property type="project" value="InterPro"/>
</dbReference>
<accession>A0A450WCD9</accession>
<dbReference type="Gene3D" id="1.10.510.10">
    <property type="entry name" value="Transferase(Phosphotransferase) domain 1"/>
    <property type="match status" value="1"/>
</dbReference>
<dbReference type="EMBL" id="CAADFK010000065">
    <property type="protein sequence ID" value="VFK14665.1"/>
    <property type="molecule type" value="Genomic_DNA"/>
</dbReference>
<dbReference type="Gene3D" id="3.40.50.300">
    <property type="entry name" value="P-loop containing nucleotide triphosphate hydrolases"/>
    <property type="match status" value="1"/>
</dbReference>
<gene>
    <name evidence="2" type="ORF">BECKLPF1236B_GA0070989_10656</name>
</gene>
<protein>
    <submittedName>
        <fullName evidence="2">Protein kinase domain-containing protein</fullName>
    </submittedName>
</protein>
<proteinExistence type="predicted"/>
<dbReference type="AlphaFoldDB" id="A0A450WCD9"/>
<dbReference type="InterPro" id="IPR000719">
    <property type="entry name" value="Prot_kinase_dom"/>
</dbReference>
<dbReference type="InterPro" id="IPR027417">
    <property type="entry name" value="P-loop_NTPase"/>
</dbReference>
<keyword evidence="2" id="KW-0808">Transferase</keyword>
<dbReference type="SUPFAM" id="SSF52540">
    <property type="entry name" value="P-loop containing nucleoside triphosphate hydrolases"/>
    <property type="match status" value="1"/>
</dbReference>
<dbReference type="SUPFAM" id="SSF56112">
    <property type="entry name" value="Protein kinase-like (PK-like)"/>
    <property type="match status" value="1"/>
</dbReference>
<reference evidence="2" key="1">
    <citation type="submission" date="2019-02" db="EMBL/GenBank/DDBJ databases">
        <authorList>
            <person name="Gruber-Vodicka R. H."/>
            <person name="Seah K. B. B."/>
        </authorList>
    </citation>
    <scope>NUCLEOTIDE SEQUENCE</scope>
    <source>
        <strain evidence="2">BECK_S313</strain>
    </source>
</reference>
<dbReference type="InterPro" id="IPR011009">
    <property type="entry name" value="Kinase-like_dom_sf"/>
</dbReference>
<keyword evidence="2" id="KW-0418">Kinase</keyword>
<dbReference type="PROSITE" id="PS50011">
    <property type="entry name" value="PROTEIN_KINASE_DOM"/>
    <property type="match status" value="1"/>
</dbReference>
<feature type="domain" description="Protein kinase" evidence="1">
    <location>
        <begin position="412"/>
        <end position="733"/>
    </location>
</feature>
<sequence>MSTEIQKAFAIRGGATGGDPDQFYVERDADNRIFELLDEGKHCYLFAPKQSGKSSLAFHLQRRFREQGTCCVYIDLSVAFTIDDERVKKQIASDVCQQFVEELESIFSELDECRADKTDVQWLEEDGADPAGLLVRVVTEQLVTPGEKRYLLFLDESDTIDALPPKGREALASALAELMATTGGESYPITFCLLGSLPPASLEQWNPSLTAPLLECERIDDFTREQINVFLPAIKPAFSKCAPDDVLDICFEQAEGHPYLTQLLLHQATAIGDKSRTRLSQSLQDFVKDELLSKPHFTLDNTEQRILFPEFRDGLPLYKTLLDDDLPEDKKDLRQIALYLSGLAAFRDPGERLQLCLRNPIFSGYFSKKWLENTDKKINPPPCPNTHKVAPEIVELVESVFCKMPDGTPGPYKLVENTGRELFKDQFYEFRLMDPNTRRPFTLQLFKGLDRTGGDLWRRVARTLVRVSGYRHETLPEIEDGGARKIGDGVDGKPEEFAYVVIRAGGTTLAESSHVIEALQNDKRRALVQFARLAEALVKLHENRLVHRNLHPRAIDVLEKFDAEDAPEDWILRLTRFEMSDLVDDLLWDLYENNKSPPSRQKLSVEEARQLYAGETEDLVYLAPERLALLFESEGEEMLEGLYSDVFSLGMVVYRWFVSDLPKDRVDAVFAEEDYDRSAHKDLVGFMIDEIKKAPSRKVPEKLKTLLEKMLDFDSPRTRPTAFQIVSEIAASLDDIEKDWDEGGAEKRFMVAYMVDPMRDYFQHRGWIHGDRNVAEEDLIELLRNDLSASVLTYSRRGSAPFEKPPQGKT</sequence>